<dbReference type="STRING" id="1423802.FC56_GL000199"/>
<dbReference type="PATRIC" id="fig|1423802.4.peg.201"/>
<sequence length="173" mass="19619">MTMNLYFNQTELDHSQITKVVDEHHRTRFLIMGTWGIAGDSFAVYSPQGIEILEIKQLTAGKNAMFTIIADKNLIMKSNWHHSILATEIVLLSSSWQAIGNRRTQKYQIRQHARLIAKADPFGQNGQWRQVILTDNESTPIVLALIAALGHPQMTPLFGRHKKTTKQPDIFGV</sequence>
<evidence type="ECO:0000313" key="1">
    <source>
        <dbReference type="EMBL" id="KRM93487.1"/>
    </source>
</evidence>
<evidence type="ECO:0000313" key="2">
    <source>
        <dbReference type="Proteomes" id="UP000051256"/>
    </source>
</evidence>
<organism evidence="1 2">
    <name type="scientific">Lentilactobacillus senioris DSM 24302 = JCM 17472</name>
    <dbReference type="NCBI Taxonomy" id="1423802"/>
    <lineage>
        <taxon>Bacteria</taxon>
        <taxon>Bacillati</taxon>
        <taxon>Bacillota</taxon>
        <taxon>Bacilli</taxon>
        <taxon>Lactobacillales</taxon>
        <taxon>Lactobacillaceae</taxon>
        <taxon>Lentilactobacillus</taxon>
    </lineage>
</organism>
<name>A0A0R2CNZ5_9LACO</name>
<gene>
    <name evidence="1" type="ORF">FC56_GL000199</name>
</gene>
<comment type="caution">
    <text evidence="1">The sequence shown here is derived from an EMBL/GenBank/DDBJ whole genome shotgun (WGS) entry which is preliminary data.</text>
</comment>
<reference evidence="1 2" key="1">
    <citation type="journal article" date="2015" name="Genome Announc.">
        <title>Expanding the biotechnology potential of lactobacilli through comparative genomics of 213 strains and associated genera.</title>
        <authorList>
            <person name="Sun Z."/>
            <person name="Harris H.M."/>
            <person name="McCann A."/>
            <person name="Guo C."/>
            <person name="Argimon S."/>
            <person name="Zhang W."/>
            <person name="Yang X."/>
            <person name="Jeffery I.B."/>
            <person name="Cooney J.C."/>
            <person name="Kagawa T.F."/>
            <person name="Liu W."/>
            <person name="Song Y."/>
            <person name="Salvetti E."/>
            <person name="Wrobel A."/>
            <person name="Rasinkangas P."/>
            <person name="Parkhill J."/>
            <person name="Rea M.C."/>
            <person name="O'Sullivan O."/>
            <person name="Ritari J."/>
            <person name="Douillard F.P."/>
            <person name="Paul Ross R."/>
            <person name="Yang R."/>
            <person name="Briner A.E."/>
            <person name="Felis G.E."/>
            <person name="de Vos W.M."/>
            <person name="Barrangou R."/>
            <person name="Klaenhammer T.R."/>
            <person name="Caufield P.W."/>
            <person name="Cui Y."/>
            <person name="Zhang H."/>
            <person name="O'Toole P.W."/>
        </authorList>
    </citation>
    <scope>NUCLEOTIDE SEQUENCE [LARGE SCALE GENOMIC DNA]</scope>
    <source>
        <strain evidence="1 2">DSM 24302</strain>
    </source>
</reference>
<accession>A0A0R2CNZ5</accession>
<dbReference type="Proteomes" id="UP000051256">
    <property type="component" value="Unassembled WGS sequence"/>
</dbReference>
<dbReference type="EMBL" id="AYZR01000008">
    <property type="protein sequence ID" value="KRM93487.1"/>
    <property type="molecule type" value="Genomic_DNA"/>
</dbReference>
<dbReference type="AlphaFoldDB" id="A0A0R2CNZ5"/>
<protein>
    <submittedName>
        <fullName evidence="1">Uncharacterized protein</fullName>
    </submittedName>
</protein>
<proteinExistence type="predicted"/>
<keyword evidence="2" id="KW-1185">Reference proteome</keyword>
<dbReference type="RefSeq" id="WP_056978109.1">
    <property type="nucleotide sequence ID" value="NZ_AYZR01000008.1"/>
</dbReference>